<accession>A0A8S2ZVC8</accession>
<name>A0A8S2ZVC8_9BILA</name>
<evidence type="ECO:0000313" key="1">
    <source>
        <dbReference type="EMBL" id="CAF4658946.1"/>
    </source>
</evidence>
<dbReference type="AlphaFoldDB" id="A0A8S2ZVC8"/>
<evidence type="ECO:0000313" key="2">
    <source>
        <dbReference type="Proteomes" id="UP000681722"/>
    </source>
</evidence>
<feature type="non-terminal residue" evidence="1">
    <location>
        <position position="1"/>
    </location>
</feature>
<reference evidence="1" key="1">
    <citation type="submission" date="2021-02" db="EMBL/GenBank/DDBJ databases">
        <authorList>
            <person name="Nowell W R."/>
        </authorList>
    </citation>
    <scope>NUCLEOTIDE SEQUENCE</scope>
</reference>
<organism evidence="1 2">
    <name type="scientific">Didymodactylos carnosus</name>
    <dbReference type="NCBI Taxonomy" id="1234261"/>
    <lineage>
        <taxon>Eukaryota</taxon>
        <taxon>Metazoa</taxon>
        <taxon>Spiralia</taxon>
        <taxon>Gnathifera</taxon>
        <taxon>Rotifera</taxon>
        <taxon>Eurotatoria</taxon>
        <taxon>Bdelloidea</taxon>
        <taxon>Philodinida</taxon>
        <taxon>Philodinidae</taxon>
        <taxon>Didymodactylos</taxon>
    </lineage>
</organism>
<dbReference type="Proteomes" id="UP000681722">
    <property type="component" value="Unassembled WGS sequence"/>
</dbReference>
<comment type="caution">
    <text evidence="1">The sequence shown here is derived from an EMBL/GenBank/DDBJ whole genome shotgun (WGS) entry which is preliminary data.</text>
</comment>
<sequence length="75" mass="8648">AGDQSSVERFKSNLFTYLPAIIDGILENKPVNHISKSLTFPKEPLKEGERRKFRLFRFEIKEDESDIAQLVPDTP</sequence>
<proteinExistence type="predicted"/>
<dbReference type="EMBL" id="CAJOBC010145404">
    <property type="protein sequence ID" value="CAF4658946.1"/>
    <property type="molecule type" value="Genomic_DNA"/>
</dbReference>
<protein>
    <submittedName>
        <fullName evidence="1">Uncharacterized protein</fullName>
    </submittedName>
</protein>
<gene>
    <name evidence="1" type="ORF">SRO942_LOCUS50589</name>
</gene>